<protein>
    <submittedName>
        <fullName evidence="1">Uncharacterized protein</fullName>
    </submittedName>
</protein>
<accession>A0ABZ2CIQ8</accession>
<evidence type="ECO:0000313" key="2">
    <source>
        <dbReference type="Proteomes" id="UP001357223"/>
    </source>
</evidence>
<dbReference type="Proteomes" id="UP001357223">
    <property type="component" value="Chromosome"/>
</dbReference>
<organism evidence="1 2">
    <name type="scientific">Niallia oryzisoli</name>
    <dbReference type="NCBI Taxonomy" id="1737571"/>
    <lineage>
        <taxon>Bacteria</taxon>
        <taxon>Bacillati</taxon>
        <taxon>Bacillota</taxon>
        <taxon>Bacilli</taxon>
        <taxon>Bacillales</taxon>
        <taxon>Bacillaceae</taxon>
        <taxon>Niallia</taxon>
    </lineage>
</organism>
<dbReference type="RefSeq" id="WP_338452327.1">
    <property type="nucleotide sequence ID" value="NZ_CP137640.1"/>
</dbReference>
<name>A0ABZ2CIQ8_9BACI</name>
<dbReference type="EMBL" id="CP137640">
    <property type="protein sequence ID" value="WVX83443.1"/>
    <property type="molecule type" value="Genomic_DNA"/>
</dbReference>
<gene>
    <name evidence="1" type="ORF">R4Z09_10840</name>
</gene>
<keyword evidence="2" id="KW-1185">Reference proteome</keyword>
<evidence type="ECO:0000313" key="1">
    <source>
        <dbReference type="EMBL" id="WVX83443.1"/>
    </source>
</evidence>
<sequence length="59" mass="6887">MSDYNREFKQYNAIANSIEEYRLLVDQIKAQGGHVIHTFTLRDKDRGISVQFMIPVKSN</sequence>
<proteinExistence type="predicted"/>
<reference evidence="1 2" key="1">
    <citation type="submission" date="2023-10" db="EMBL/GenBank/DDBJ databases">
        <title>Niallia locisalis sp.nov. isolated from a salt pond sample.</title>
        <authorList>
            <person name="Li X.-J."/>
            <person name="Dong L."/>
        </authorList>
    </citation>
    <scope>NUCLEOTIDE SEQUENCE [LARGE SCALE GENOMIC DNA]</scope>
    <source>
        <strain evidence="1 2">DSM 29761</strain>
    </source>
</reference>